<dbReference type="GO" id="GO:0005829">
    <property type="term" value="C:cytosol"/>
    <property type="evidence" value="ECO:0007669"/>
    <property type="project" value="TreeGrafter"/>
</dbReference>
<dbReference type="PANTHER" id="PTHR30137">
    <property type="entry name" value="LUCIFERASE-LIKE MONOOXYGENASE"/>
    <property type="match status" value="1"/>
</dbReference>
<evidence type="ECO:0000256" key="1">
    <source>
        <dbReference type="ARBA" id="ARBA00023002"/>
    </source>
</evidence>
<dbReference type="SUPFAM" id="SSF51679">
    <property type="entry name" value="Bacterial luciferase-like"/>
    <property type="match status" value="1"/>
</dbReference>
<reference evidence="4 5" key="1">
    <citation type="journal article" date="2014" name="Int. J. Syst. Evol. Microbiol.">
        <title>Complete genome sequence of Corynebacterium casei LMG S-19264T (=DSM 44701T), isolated from a smear-ripened cheese.</title>
        <authorList>
            <consortium name="US DOE Joint Genome Institute (JGI-PGF)"/>
            <person name="Walter F."/>
            <person name="Albersmeier A."/>
            <person name="Kalinowski J."/>
            <person name="Ruckert C."/>
        </authorList>
    </citation>
    <scope>NUCLEOTIDE SEQUENCE [LARGE SCALE GENOMIC DNA]</scope>
    <source>
        <strain evidence="4 5">CGMCC 1.16330</strain>
    </source>
</reference>
<name>A0A8J2Z8U0_9PROT</name>
<evidence type="ECO:0000256" key="2">
    <source>
        <dbReference type="ARBA" id="ARBA00023033"/>
    </source>
</evidence>
<keyword evidence="5" id="KW-1185">Reference proteome</keyword>
<keyword evidence="2" id="KW-0503">Monooxygenase</keyword>
<dbReference type="Pfam" id="PF00296">
    <property type="entry name" value="Bac_luciferase"/>
    <property type="match status" value="1"/>
</dbReference>
<organism evidence="4 5">
    <name type="scientific">Caldovatus sediminis</name>
    <dbReference type="NCBI Taxonomy" id="2041189"/>
    <lineage>
        <taxon>Bacteria</taxon>
        <taxon>Pseudomonadati</taxon>
        <taxon>Pseudomonadota</taxon>
        <taxon>Alphaproteobacteria</taxon>
        <taxon>Acetobacterales</taxon>
        <taxon>Roseomonadaceae</taxon>
        <taxon>Caldovatus</taxon>
    </lineage>
</organism>
<evidence type="ECO:0000313" key="5">
    <source>
        <dbReference type="Proteomes" id="UP000597507"/>
    </source>
</evidence>
<evidence type="ECO:0000259" key="3">
    <source>
        <dbReference type="Pfam" id="PF00296"/>
    </source>
</evidence>
<dbReference type="AlphaFoldDB" id="A0A8J2Z8U0"/>
<accession>A0A8J2Z8U0</accession>
<dbReference type="InterPro" id="IPR036661">
    <property type="entry name" value="Luciferase-like_sf"/>
</dbReference>
<dbReference type="GO" id="GO:0004497">
    <property type="term" value="F:monooxygenase activity"/>
    <property type="evidence" value="ECO:0007669"/>
    <property type="project" value="UniProtKB-KW"/>
</dbReference>
<sequence length="431" mass="47781">MLKPYTVVYPVMPARDEEERARLRPIGRNSELYHAAIHGFTDVVRAADEMGVWGVAAIEHHFWSEGYEVGPSPGILDAYWAAITKNIHVGTLGYVMSTQNPIRVAEETAIVNHLARGRSFVGFARGYQSRWTNVLGQHLGAAATKSPSAAIYNPQTQAAGFSTATTVAKDRDDDARNRAIFEENVEIVLKAWTQESFSHKGLNWQIPYPYDTGVVDWPLARAGVTQRLGAPGEVDEKTGATRRVSVVPAPYTRPHPPVFVAGSGSPETIAFCGRHGFIPTYFTSIASAGPLAEHYRQAAAASGHSFKPGQNQSLVRWIQIGRTEEDALNRIRAYDLDIWKNFYAAMGRRKVENDDYFGSLVNSGLFIFGTVESVRRQMIEQWKVFPAEYVALINHYAQTPKEVVIETLDLFMRHIKPALDEVIAGAHRAAA</sequence>
<dbReference type="Gene3D" id="3.20.20.30">
    <property type="entry name" value="Luciferase-like domain"/>
    <property type="match status" value="1"/>
</dbReference>
<dbReference type="InterPro" id="IPR050766">
    <property type="entry name" value="Bact_Lucif_Oxidored"/>
</dbReference>
<protein>
    <recommendedName>
        <fullName evidence="3">Luciferase-like domain-containing protein</fullName>
    </recommendedName>
</protein>
<dbReference type="InterPro" id="IPR011251">
    <property type="entry name" value="Luciferase-like_dom"/>
</dbReference>
<dbReference type="EMBL" id="BMKS01000002">
    <property type="protein sequence ID" value="GGG22298.1"/>
    <property type="molecule type" value="Genomic_DNA"/>
</dbReference>
<proteinExistence type="predicted"/>
<gene>
    <name evidence="4" type="ORF">GCM10010964_08100</name>
</gene>
<dbReference type="PANTHER" id="PTHR30137:SF8">
    <property type="entry name" value="BLR5498 PROTEIN"/>
    <property type="match status" value="1"/>
</dbReference>
<evidence type="ECO:0000313" key="4">
    <source>
        <dbReference type="EMBL" id="GGG22298.1"/>
    </source>
</evidence>
<feature type="domain" description="Luciferase-like" evidence="3">
    <location>
        <begin position="35"/>
        <end position="335"/>
    </location>
</feature>
<comment type="caution">
    <text evidence="4">The sequence shown here is derived from an EMBL/GenBank/DDBJ whole genome shotgun (WGS) entry which is preliminary data.</text>
</comment>
<dbReference type="GO" id="GO:0016705">
    <property type="term" value="F:oxidoreductase activity, acting on paired donors, with incorporation or reduction of molecular oxygen"/>
    <property type="evidence" value="ECO:0007669"/>
    <property type="project" value="InterPro"/>
</dbReference>
<dbReference type="Proteomes" id="UP000597507">
    <property type="component" value="Unassembled WGS sequence"/>
</dbReference>
<dbReference type="RefSeq" id="WP_188898723.1">
    <property type="nucleotide sequence ID" value="NZ_BMKS01000002.1"/>
</dbReference>
<keyword evidence="1" id="KW-0560">Oxidoreductase</keyword>